<proteinExistence type="predicted"/>
<keyword evidence="3" id="KW-1185">Reference proteome</keyword>
<gene>
    <name evidence="2" type="ORF">GCM10011374_33630</name>
</gene>
<comment type="caution">
    <text evidence="2">The sequence shown here is derived from an EMBL/GenBank/DDBJ whole genome shotgun (WGS) entry which is preliminary data.</text>
</comment>
<dbReference type="AlphaFoldDB" id="A0A917LZA2"/>
<sequence>MEPLISLVIPLAVPLAAVPVLVLVLLRRRGGRRTTRAEAALAEVESASPAVIADWPCGHREDLSRLLAADRAARSAEFRQGLHTAASREKDWSRLERVAAAERRLEQARALDGSACPRTRRPA</sequence>
<reference evidence="2" key="1">
    <citation type="journal article" date="2014" name="Int. J. Syst. Evol. Microbiol.">
        <title>Complete genome sequence of Corynebacterium casei LMG S-19264T (=DSM 44701T), isolated from a smear-ripened cheese.</title>
        <authorList>
            <consortium name="US DOE Joint Genome Institute (JGI-PGF)"/>
            <person name="Walter F."/>
            <person name="Albersmeier A."/>
            <person name="Kalinowski J."/>
            <person name="Ruckert C."/>
        </authorList>
    </citation>
    <scope>NUCLEOTIDE SEQUENCE</scope>
    <source>
        <strain evidence="2">CGMCC 1.12187</strain>
    </source>
</reference>
<organism evidence="2 3">
    <name type="scientific">Kocuria dechangensis</name>
    <dbReference type="NCBI Taxonomy" id="1176249"/>
    <lineage>
        <taxon>Bacteria</taxon>
        <taxon>Bacillati</taxon>
        <taxon>Actinomycetota</taxon>
        <taxon>Actinomycetes</taxon>
        <taxon>Micrococcales</taxon>
        <taxon>Micrococcaceae</taxon>
        <taxon>Kocuria</taxon>
    </lineage>
</organism>
<dbReference type="EMBL" id="BMEQ01000025">
    <property type="protein sequence ID" value="GGG66746.1"/>
    <property type="molecule type" value="Genomic_DNA"/>
</dbReference>
<accession>A0A917LZA2</accession>
<evidence type="ECO:0000256" key="1">
    <source>
        <dbReference type="SAM" id="Phobius"/>
    </source>
</evidence>
<evidence type="ECO:0000313" key="2">
    <source>
        <dbReference type="EMBL" id="GGG66746.1"/>
    </source>
</evidence>
<name>A0A917LZA2_9MICC</name>
<keyword evidence="1" id="KW-1133">Transmembrane helix</keyword>
<evidence type="ECO:0000313" key="3">
    <source>
        <dbReference type="Proteomes" id="UP000638848"/>
    </source>
</evidence>
<feature type="transmembrane region" description="Helical" evidence="1">
    <location>
        <begin position="6"/>
        <end position="26"/>
    </location>
</feature>
<reference evidence="2" key="2">
    <citation type="submission" date="2020-09" db="EMBL/GenBank/DDBJ databases">
        <authorList>
            <person name="Sun Q."/>
            <person name="Zhou Y."/>
        </authorList>
    </citation>
    <scope>NUCLEOTIDE SEQUENCE</scope>
    <source>
        <strain evidence="2">CGMCC 1.12187</strain>
    </source>
</reference>
<protein>
    <submittedName>
        <fullName evidence="2">Uncharacterized protein</fullName>
    </submittedName>
</protein>
<dbReference type="RefSeq" id="WP_188539323.1">
    <property type="nucleotide sequence ID" value="NZ_BMEQ01000025.1"/>
</dbReference>
<dbReference type="Proteomes" id="UP000638848">
    <property type="component" value="Unassembled WGS sequence"/>
</dbReference>
<keyword evidence="1" id="KW-0472">Membrane</keyword>
<keyword evidence="1" id="KW-0812">Transmembrane</keyword>